<dbReference type="InterPro" id="IPR001245">
    <property type="entry name" value="Ser-Thr/Tyr_kinase_cat_dom"/>
</dbReference>
<dbReference type="SUPFAM" id="SSF52402">
    <property type="entry name" value="Adenine nucleotide alpha hydrolases-like"/>
    <property type="match status" value="1"/>
</dbReference>
<dbReference type="InterPro" id="IPR006016">
    <property type="entry name" value="UspA"/>
</dbReference>
<dbReference type="InterPro" id="IPR011009">
    <property type="entry name" value="Kinase-like_dom_sf"/>
</dbReference>
<dbReference type="Gene3D" id="1.10.510.10">
    <property type="entry name" value="Transferase(Phosphotransferase) domain 1"/>
    <property type="match status" value="1"/>
</dbReference>
<evidence type="ECO:0000256" key="3">
    <source>
        <dbReference type="ARBA" id="ARBA00022741"/>
    </source>
</evidence>
<feature type="region of interest" description="Disordered" evidence="7">
    <location>
        <begin position="168"/>
        <end position="235"/>
    </location>
</feature>
<keyword evidence="10" id="KW-1185">Reference proteome</keyword>
<proteinExistence type="predicted"/>
<dbReference type="PROSITE" id="PS50011">
    <property type="entry name" value="PROTEIN_KINASE_DOM"/>
    <property type="match status" value="1"/>
</dbReference>
<dbReference type="InterPro" id="IPR008271">
    <property type="entry name" value="Ser/Thr_kinase_AS"/>
</dbReference>
<dbReference type="Gene3D" id="3.40.50.620">
    <property type="entry name" value="HUPs"/>
    <property type="match status" value="1"/>
</dbReference>
<gene>
    <name evidence="9" type="ORF">A4U43_C06F8410</name>
</gene>
<feature type="compositionally biased region" description="Polar residues" evidence="7">
    <location>
        <begin position="200"/>
        <end position="212"/>
    </location>
</feature>
<protein>
    <recommendedName>
        <fullName evidence="2">RING-type E3 ubiquitin transferase</fullName>
        <ecNumber evidence="2">2.3.2.27</ecNumber>
    </recommendedName>
</protein>
<comment type="catalytic activity">
    <reaction evidence="1">
        <text>S-ubiquitinyl-[E2 ubiquitin-conjugating enzyme]-L-cysteine + [acceptor protein]-L-lysine = [E2 ubiquitin-conjugating enzyme]-L-cysteine + N(6)-ubiquitinyl-[acceptor protein]-L-lysine.</text>
        <dbReference type="EC" id="2.3.2.27"/>
    </reaction>
</comment>
<accession>A0A5P1EMS4</accession>
<feature type="coiled-coil region" evidence="6">
    <location>
        <begin position="297"/>
        <end position="377"/>
    </location>
</feature>
<dbReference type="Gramene" id="ONK66467">
    <property type="protein sequence ID" value="ONK66467"/>
    <property type="gene ID" value="A4U43_C06F8410"/>
</dbReference>
<dbReference type="PANTHER" id="PTHR45647">
    <property type="entry name" value="OS02G0152300 PROTEIN"/>
    <property type="match status" value="1"/>
</dbReference>
<sequence length="574" mass="64152">MPLSTLSSPSRSGGSSGDFSATAVAIDNDKNAQQAVKWTVDNLLSNNERLTLIHVCLKTAATANCSAEAAREQTEAEMQQLFFPFKGYCARKGIQMTEVVLEEDDVSKAIIEYISANNIQNIVVGNSNRNAIMRKLKPPDVPSSLIKSAPDFCTVHVIYKGKPITGRPAKSVAVNSSMPPRQAMVQGSPQHLSDQEDSIRQNFRGQNAPSLQQERRSFERFSDTNKMSSRDRLTPNSYFLDSLNSSVRLSNASDFRDSFSEDSISIGRQSMDFHETLEFSSCSMDNPGESPTAPCSHRDVEAEMKRLRLELKQTMDMYSTACKEAITAKQKAKELNQWKMEEARKYEELRSAEEAALATAEMEKAKCKAALEAAEAAQRIAELEARKRIDAEMKMKGGSEQKSSIDIRYRRYNIEEIEMATNQFDETLKIGEGGYGPVYKGRLDHTPVAIKVLRAEAAQGKKQFQQEIEVLSCIRHPNMVLLLGACPEYGCLVYEHMEYGSLEDRLFRRGNTPTIPWSVRFKIAAEIATGLLFLHQTKPEPLVHRDLKPANILLDRNYTSKISDVGLARLVPPS</sequence>
<name>A0A5P1EMS4_ASPOF</name>
<dbReference type="GO" id="GO:0005524">
    <property type="term" value="F:ATP binding"/>
    <property type="evidence" value="ECO:0007669"/>
    <property type="project" value="UniProtKB-KW"/>
</dbReference>
<feature type="non-terminal residue" evidence="9">
    <location>
        <position position="574"/>
    </location>
</feature>
<keyword evidence="4" id="KW-0833">Ubl conjugation pathway</keyword>
<dbReference type="SUPFAM" id="SSF56112">
    <property type="entry name" value="Protein kinase-like (PK-like)"/>
    <property type="match status" value="1"/>
</dbReference>
<keyword evidence="5" id="KW-0067">ATP-binding</keyword>
<dbReference type="EMBL" id="CM007386">
    <property type="protein sequence ID" value="ONK66467.1"/>
    <property type="molecule type" value="Genomic_DNA"/>
</dbReference>
<evidence type="ECO:0000259" key="8">
    <source>
        <dbReference type="PROSITE" id="PS50011"/>
    </source>
</evidence>
<reference evidence="10" key="1">
    <citation type="journal article" date="2017" name="Nat. Commun.">
        <title>The asparagus genome sheds light on the origin and evolution of a young Y chromosome.</title>
        <authorList>
            <person name="Harkess A."/>
            <person name="Zhou J."/>
            <person name="Xu C."/>
            <person name="Bowers J.E."/>
            <person name="Van der Hulst R."/>
            <person name="Ayyampalayam S."/>
            <person name="Mercati F."/>
            <person name="Riccardi P."/>
            <person name="McKain M.R."/>
            <person name="Kakrana A."/>
            <person name="Tang H."/>
            <person name="Ray J."/>
            <person name="Groenendijk J."/>
            <person name="Arikit S."/>
            <person name="Mathioni S.M."/>
            <person name="Nakano M."/>
            <person name="Shan H."/>
            <person name="Telgmann-Rauber A."/>
            <person name="Kanno A."/>
            <person name="Yue Z."/>
            <person name="Chen H."/>
            <person name="Li W."/>
            <person name="Chen Y."/>
            <person name="Xu X."/>
            <person name="Zhang Y."/>
            <person name="Luo S."/>
            <person name="Chen H."/>
            <person name="Gao J."/>
            <person name="Mao Z."/>
            <person name="Pires J.C."/>
            <person name="Luo M."/>
            <person name="Kudrna D."/>
            <person name="Wing R.A."/>
            <person name="Meyers B.C."/>
            <person name="Yi K."/>
            <person name="Kong H."/>
            <person name="Lavrijsen P."/>
            <person name="Sunseri F."/>
            <person name="Falavigna A."/>
            <person name="Ye Y."/>
            <person name="Leebens-Mack J.H."/>
            <person name="Chen G."/>
        </authorList>
    </citation>
    <scope>NUCLEOTIDE SEQUENCE [LARGE SCALE GENOMIC DNA]</scope>
    <source>
        <strain evidence="10">cv. DH0086</strain>
    </source>
</reference>
<feature type="compositionally biased region" description="Polar residues" evidence="7">
    <location>
        <begin position="173"/>
        <end position="192"/>
    </location>
</feature>
<evidence type="ECO:0000256" key="7">
    <source>
        <dbReference type="SAM" id="MobiDB-lite"/>
    </source>
</evidence>
<dbReference type="InterPro" id="IPR051348">
    <property type="entry name" value="U-box_ubiquitin_ligases"/>
</dbReference>
<dbReference type="Pfam" id="PF00582">
    <property type="entry name" value="Usp"/>
    <property type="match status" value="1"/>
</dbReference>
<evidence type="ECO:0000313" key="9">
    <source>
        <dbReference type="EMBL" id="ONK66467.1"/>
    </source>
</evidence>
<dbReference type="PROSITE" id="PS00108">
    <property type="entry name" value="PROTEIN_KINASE_ST"/>
    <property type="match status" value="1"/>
</dbReference>
<keyword evidence="6" id="KW-0175">Coiled coil</keyword>
<dbReference type="AlphaFoldDB" id="A0A5P1EMS4"/>
<dbReference type="GO" id="GO:0061630">
    <property type="term" value="F:ubiquitin protein ligase activity"/>
    <property type="evidence" value="ECO:0007669"/>
    <property type="project" value="UniProtKB-EC"/>
</dbReference>
<dbReference type="GO" id="GO:0004672">
    <property type="term" value="F:protein kinase activity"/>
    <property type="evidence" value="ECO:0007669"/>
    <property type="project" value="InterPro"/>
</dbReference>
<feature type="domain" description="Protein kinase" evidence="8">
    <location>
        <begin position="424"/>
        <end position="574"/>
    </location>
</feature>
<evidence type="ECO:0000256" key="5">
    <source>
        <dbReference type="ARBA" id="ARBA00022840"/>
    </source>
</evidence>
<organism evidence="9 10">
    <name type="scientific">Asparagus officinalis</name>
    <name type="common">Garden asparagus</name>
    <dbReference type="NCBI Taxonomy" id="4686"/>
    <lineage>
        <taxon>Eukaryota</taxon>
        <taxon>Viridiplantae</taxon>
        <taxon>Streptophyta</taxon>
        <taxon>Embryophyta</taxon>
        <taxon>Tracheophyta</taxon>
        <taxon>Spermatophyta</taxon>
        <taxon>Magnoliopsida</taxon>
        <taxon>Liliopsida</taxon>
        <taxon>Asparagales</taxon>
        <taxon>Asparagaceae</taxon>
        <taxon>Asparagoideae</taxon>
        <taxon>Asparagus</taxon>
    </lineage>
</organism>
<dbReference type="Pfam" id="PF07714">
    <property type="entry name" value="PK_Tyr_Ser-Thr"/>
    <property type="match status" value="1"/>
</dbReference>
<feature type="compositionally biased region" description="Basic and acidic residues" evidence="7">
    <location>
        <begin position="213"/>
        <end position="233"/>
    </location>
</feature>
<evidence type="ECO:0000256" key="6">
    <source>
        <dbReference type="SAM" id="Coils"/>
    </source>
</evidence>
<evidence type="ECO:0000256" key="4">
    <source>
        <dbReference type="ARBA" id="ARBA00022786"/>
    </source>
</evidence>
<dbReference type="EC" id="2.3.2.27" evidence="2"/>
<evidence type="ECO:0000256" key="2">
    <source>
        <dbReference type="ARBA" id="ARBA00012483"/>
    </source>
</evidence>
<keyword evidence="3" id="KW-0547">Nucleotide-binding</keyword>
<dbReference type="InterPro" id="IPR014729">
    <property type="entry name" value="Rossmann-like_a/b/a_fold"/>
</dbReference>
<dbReference type="PANTHER" id="PTHR45647:SF93">
    <property type="entry name" value="KINASE WITH ADENINE NUCLEOTIDE ALPHA HYDROLASES-LIKE DOMAIN-CONTAINING PROTEIN"/>
    <property type="match status" value="1"/>
</dbReference>
<dbReference type="Gene3D" id="3.30.200.20">
    <property type="entry name" value="Phosphorylase Kinase, domain 1"/>
    <property type="match status" value="1"/>
</dbReference>
<evidence type="ECO:0000313" key="10">
    <source>
        <dbReference type="Proteomes" id="UP000243459"/>
    </source>
</evidence>
<dbReference type="FunFam" id="3.30.200.20:FF:000162">
    <property type="entry name" value="Adenine nucleotide alpha hydrolase-like domain kinase"/>
    <property type="match status" value="1"/>
</dbReference>
<dbReference type="SMART" id="SM00220">
    <property type="entry name" value="S_TKc"/>
    <property type="match status" value="1"/>
</dbReference>
<dbReference type="CDD" id="cd01989">
    <property type="entry name" value="USP_STK_Ubox_N"/>
    <property type="match status" value="1"/>
</dbReference>
<dbReference type="Proteomes" id="UP000243459">
    <property type="component" value="Chromosome 6"/>
</dbReference>
<dbReference type="InterPro" id="IPR000719">
    <property type="entry name" value="Prot_kinase_dom"/>
</dbReference>
<evidence type="ECO:0000256" key="1">
    <source>
        <dbReference type="ARBA" id="ARBA00000900"/>
    </source>
</evidence>